<dbReference type="Gene3D" id="1.20.272.10">
    <property type="match status" value="1"/>
</dbReference>
<comment type="catalytic activity">
    <reaction evidence="8">
        <text>DNA(n) + a 2'-deoxyribonucleoside 5'-triphosphate = DNA(n+1) + diphosphate</text>
        <dbReference type="Rhea" id="RHEA:22508"/>
        <dbReference type="Rhea" id="RHEA-COMP:17339"/>
        <dbReference type="Rhea" id="RHEA-COMP:17340"/>
        <dbReference type="ChEBI" id="CHEBI:33019"/>
        <dbReference type="ChEBI" id="CHEBI:61560"/>
        <dbReference type="ChEBI" id="CHEBI:173112"/>
        <dbReference type="EC" id="2.7.7.7"/>
    </reaction>
</comment>
<feature type="domain" description="DNA polymerase III subunit delta C-terminal" evidence="11">
    <location>
        <begin position="215"/>
        <end position="328"/>
    </location>
</feature>
<evidence type="ECO:0000256" key="9">
    <source>
        <dbReference type="NCBIfam" id="TIGR01128"/>
    </source>
</evidence>
<evidence type="ECO:0000256" key="2">
    <source>
        <dbReference type="ARBA" id="ARBA00017703"/>
    </source>
</evidence>
<accession>A0ABZ0I6N9</accession>
<dbReference type="NCBIfam" id="TIGR01128">
    <property type="entry name" value="holA"/>
    <property type="match status" value="1"/>
</dbReference>
<evidence type="ECO:0000256" key="3">
    <source>
        <dbReference type="ARBA" id="ARBA00022679"/>
    </source>
</evidence>
<evidence type="ECO:0000256" key="7">
    <source>
        <dbReference type="ARBA" id="ARBA00034754"/>
    </source>
</evidence>
<dbReference type="CDD" id="cd18138">
    <property type="entry name" value="HLD_clamp_pol_III_delta"/>
    <property type="match status" value="1"/>
</dbReference>
<evidence type="ECO:0000256" key="4">
    <source>
        <dbReference type="ARBA" id="ARBA00022695"/>
    </source>
</evidence>
<dbReference type="Pfam" id="PF14840">
    <property type="entry name" value="DNA_pol3_delt_C"/>
    <property type="match status" value="1"/>
</dbReference>
<dbReference type="PANTHER" id="PTHR34388">
    <property type="entry name" value="DNA POLYMERASE III SUBUNIT DELTA"/>
    <property type="match status" value="1"/>
</dbReference>
<keyword evidence="3 12" id="KW-0808">Transferase</keyword>
<dbReference type="InterPro" id="IPR008921">
    <property type="entry name" value="DNA_pol3_clamp-load_cplx_C"/>
</dbReference>
<name>A0ABZ0I6N9_9GAMM</name>
<feature type="domain" description="DNA polymerase III delta N-terminal" evidence="10">
    <location>
        <begin position="20"/>
        <end position="134"/>
    </location>
</feature>
<proteinExistence type="inferred from homology"/>
<evidence type="ECO:0000313" key="12">
    <source>
        <dbReference type="EMBL" id="WOJ95182.1"/>
    </source>
</evidence>
<dbReference type="Gene3D" id="3.40.50.300">
    <property type="entry name" value="P-loop containing nucleotide triphosphate hydrolases"/>
    <property type="match status" value="1"/>
</dbReference>
<evidence type="ECO:0000256" key="8">
    <source>
        <dbReference type="ARBA" id="ARBA00049244"/>
    </source>
</evidence>
<dbReference type="SUPFAM" id="SSF52540">
    <property type="entry name" value="P-loop containing nucleoside triphosphate hydrolases"/>
    <property type="match status" value="1"/>
</dbReference>
<keyword evidence="5" id="KW-0235">DNA replication</keyword>
<evidence type="ECO:0000256" key="1">
    <source>
        <dbReference type="ARBA" id="ARBA00012417"/>
    </source>
</evidence>
<dbReference type="InterPro" id="IPR010372">
    <property type="entry name" value="DNA_pol3_delta_N"/>
</dbReference>
<keyword evidence="6" id="KW-0239">DNA-directed DNA polymerase</keyword>
<evidence type="ECO:0000256" key="6">
    <source>
        <dbReference type="ARBA" id="ARBA00022932"/>
    </source>
</evidence>
<evidence type="ECO:0000259" key="10">
    <source>
        <dbReference type="Pfam" id="PF06144"/>
    </source>
</evidence>
<evidence type="ECO:0000256" key="5">
    <source>
        <dbReference type="ARBA" id="ARBA00022705"/>
    </source>
</evidence>
<dbReference type="InterPro" id="IPR005790">
    <property type="entry name" value="DNA_polIII_delta"/>
</dbReference>
<keyword evidence="4 12" id="KW-0548">Nucleotidyltransferase</keyword>
<organism evidence="12 13">
    <name type="scientific">Congregibacter variabilis</name>
    <dbReference type="NCBI Taxonomy" id="3081200"/>
    <lineage>
        <taxon>Bacteria</taxon>
        <taxon>Pseudomonadati</taxon>
        <taxon>Pseudomonadota</taxon>
        <taxon>Gammaproteobacteria</taxon>
        <taxon>Cellvibrionales</taxon>
        <taxon>Halieaceae</taxon>
        <taxon>Congregibacter</taxon>
    </lineage>
</organism>
<dbReference type="Gene3D" id="1.10.8.60">
    <property type="match status" value="1"/>
</dbReference>
<dbReference type="Proteomes" id="UP001626537">
    <property type="component" value="Chromosome"/>
</dbReference>
<dbReference type="InterPro" id="IPR032780">
    <property type="entry name" value="DNA_pol3_delt_C"/>
</dbReference>
<keyword evidence="13" id="KW-1185">Reference proteome</keyword>
<dbReference type="SUPFAM" id="SSF48019">
    <property type="entry name" value="post-AAA+ oligomerization domain-like"/>
    <property type="match status" value="1"/>
</dbReference>
<dbReference type="InterPro" id="IPR027417">
    <property type="entry name" value="P-loop_NTPase"/>
</dbReference>
<dbReference type="EC" id="2.7.7.7" evidence="1 9"/>
<protein>
    <recommendedName>
        <fullName evidence="2 9">DNA polymerase III subunit delta</fullName>
        <ecNumber evidence="1 9">2.7.7.7</ecNumber>
    </recommendedName>
</protein>
<gene>
    <name evidence="12" type="primary">holA</name>
    <name evidence="12" type="ORF">R0135_08410</name>
</gene>
<dbReference type="GO" id="GO:0003887">
    <property type="term" value="F:DNA-directed DNA polymerase activity"/>
    <property type="evidence" value="ECO:0007669"/>
    <property type="project" value="UniProtKB-EC"/>
</dbReference>
<dbReference type="RefSeq" id="WP_407349817.1">
    <property type="nucleotide sequence ID" value="NZ_CP136864.1"/>
</dbReference>
<reference evidence="12 13" key="1">
    <citation type="submission" date="2023-10" db="EMBL/GenBank/DDBJ databases">
        <title>Two novel species belonging to the OM43/NOR5 clade.</title>
        <authorList>
            <person name="Park M."/>
        </authorList>
    </citation>
    <scope>NUCLEOTIDE SEQUENCE [LARGE SCALE GENOMIC DNA]</scope>
    <source>
        <strain evidence="12 13">IMCC43200</strain>
    </source>
</reference>
<evidence type="ECO:0000313" key="13">
    <source>
        <dbReference type="Proteomes" id="UP001626537"/>
    </source>
</evidence>
<evidence type="ECO:0000259" key="11">
    <source>
        <dbReference type="Pfam" id="PF14840"/>
    </source>
</evidence>
<comment type="similarity">
    <text evidence="7">Belongs to the DNA polymerase HolA subunit family.</text>
</comment>
<dbReference type="Pfam" id="PF06144">
    <property type="entry name" value="DNA_pol3_delta"/>
    <property type="match status" value="1"/>
</dbReference>
<dbReference type="PANTHER" id="PTHR34388:SF1">
    <property type="entry name" value="DNA POLYMERASE III SUBUNIT DELTA"/>
    <property type="match status" value="1"/>
</dbReference>
<dbReference type="EMBL" id="CP136864">
    <property type="protein sequence ID" value="WOJ95182.1"/>
    <property type="molecule type" value="Genomic_DNA"/>
</dbReference>
<sequence length="344" mass="38049">MRVYPEKLAQDLDRTLHRVYLVSGDETLLVQECADQVRAAARRAGCHERHVVDSSDRGFNWQDLTQDSASMSLFAEQRLMELRIPNGKPGAEGSKAILEYLAHAPESDILLIVAGKIDKASTNSKWYKALDQAGATIQLWPVNADELPRWLEGRARSINLSIDRDGLSLLAERVEGNLLAAVQELEKLRLLAGDSTVTAKQVAHAVANSARFDVFTLIDVALAGRSEDSLRMLHGLRSEGTQPPALLWGLVRELRLLRALLQAVAAGRQPMQALNEARVWKSRQSVIQAAMRRHTIASCEELLSLAAHVDGCIKGYAQGDAWEHTEWLIIGLAQNGQPRLRRPA</sequence>